<dbReference type="InterPro" id="IPR014721">
    <property type="entry name" value="Ribsml_uS5_D2-typ_fold_subgr"/>
</dbReference>
<dbReference type="SUPFAM" id="SSF54211">
    <property type="entry name" value="Ribosomal protein S5 domain 2-like"/>
    <property type="match status" value="1"/>
</dbReference>
<keyword evidence="2 6" id="KW-0540">Nuclease</keyword>
<dbReference type="InterPro" id="IPR020568">
    <property type="entry name" value="Ribosomal_Su5_D2-typ_SF"/>
</dbReference>
<comment type="caution">
    <text evidence="8">The sequence shown here is derived from an EMBL/GenBank/DDBJ whole genome shotgun (WGS) entry which is preliminary data.</text>
</comment>
<reference evidence="9" key="1">
    <citation type="journal article" date="2019" name="Int. J. Syst. Evol. Microbiol.">
        <title>The Global Catalogue of Microorganisms (GCM) 10K type strain sequencing project: providing services to taxonomists for standard genome sequencing and annotation.</title>
        <authorList>
            <consortium name="The Broad Institute Genomics Platform"/>
            <consortium name="The Broad Institute Genome Sequencing Center for Infectious Disease"/>
            <person name="Wu L."/>
            <person name="Ma J."/>
        </authorList>
    </citation>
    <scope>NUCLEOTIDE SEQUENCE [LARGE SCALE GENOMIC DNA]</scope>
    <source>
        <strain evidence="9">JCM 18459</strain>
    </source>
</reference>
<evidence type="ECO:0000256" key="1">
    <source>
        <dbReference type="ARBA" id="ARBA00022694"/>
    </source>
</evidence>
<dbReference type="RefSeq" id="WP_345453162.1">
    <property type="nucleotide sequence ID" value="NZ_BAABKG010000001.1"/>
</dbReference>
<comment type="similarity">
    <text evidence="6">Belongs to the RnpA family.</text>
</comment>
<evidence type="ECO:0000313" key="9">
    <source>
        <dbReference type="Proteomes" id="UP001500221"/>
    </source>
</evidence>
<keyword evidence="5 6" id="KW-0694">RNA-binding</keyword>
<keyword evidence="4 6" id="KW-0378">Hydrolase</keyword>
<dbReference type="InterPro" id="IPR000100">
    <property type="entry name" value="RNase_P"/>
</dbReference>
<evidence type="ECO:0000256" key="3">
    <source>
        <dbReference type="ARBA" id="ARBA00022759"/>
    </source>
</evidence>
<dbReference type="Proteomes" id="UP001500221">
    <property type="component" value="Unassembled WGS sequence"/>
</dbReference>
<comment type="subunit">
    <text evidence="6">Consists of a catalytic RNA component (M1 or rnpB) and a protein subunit.</text>
</comment>
<evidence type="ECO:0000313" key="8">
    <source>
        <dbReference type="EMBL" id="GAA5140563.1"/>
    </source>
</evidence>
<keyword evidence="9" id="KW-1185">Reference proteome</keyword>
<protein>
    <recommendedName>
        <fullName evidence="6 7">Ribonuclease P protein component</fullName>
        <shortName evidence="6">RNase P protein</shortName>
        <shortName evidence="6">RNaseP protein</shortName>
        <ecNumber evidence="6 7">3.1.26.5</ecNumber>
    </recommendedName>
    <alternativeName>
        <fullName evidence="6">Protein C5</fullName>
    </alternativeName>
</protein>
<dbReference type="Gene3D" id="3.30.230.10">
    <property type="match status" value="1"/>
</dbReference>
<evidence type="ECO:0000256" key="4">
    <source>
        <dbReference type="ARBA" id="ARBA00022801"/>
    </source>
</evidence>
<evidence type="ECO:0000256" key="2">
    <source>
        <dbReference type="ARBA" id="ARBA00022722"/>
    </source>
</evidence>
<keyword evidence="1 6" id="KW-0819">tRNA processing</keyword>
<sequence>MLPAEHRLTDAATFRVATRRGRRCSTRELSLHLVEGGPAGDRPVRVGFVVSKAVGGSVVRNRVRRRLRHVLRAHLDELSQGQVVVVRAFPAAAVASSAELDAAVTHCLRRCTAA</sequence>
<proteinExistence type="inferred from homology"/>
<accession>A0ABP9P4J8</accession>
<keyword evidence="3 6" id="KW-0255">Endonuclease</keyword>
<gene>
    <name evidence="6" type="primary">rnpA</name>
    <name evidence="8" type="ORF">GCM10023340_00870</name>
</gene>
<name>A0ABP9P4J8_9ACTN</name>
<dbReference type="EC" id="3.1.26.5" evidence="6 7"/>
<comment type="function">
    <text evidence="6">RNaseP catalyzes the removal of the 5'-leader sequence from pre-tRNA to produce the mature 5'-terminus. It can also cleave other RNA substrates such as 4.5S RNA. The protein component plays an auxiliary but essential role in vivo by binding to the 5'-leader sequence and broadening the substrate specificity of the ribozyme.</text>
</comment>
<evidence type="ECO:0000256" key="7">
    <source>
        <dbReference type="NCBIfam" id="TIGR00188"/>
    </source>
</evidence>
<dbReference type="PANTHER" id="PTHR33992">
    <property type="entry name" value="RIBONUCLEASE P PROTEIN COMPONENT"/>
    <property type="match status" value="1"/>
</dbReference>
<organism evidence="8 9">
    <name type="scientific">Nocardioides marinquilinus</name>
    <dbReference type="NCBI Taxonomy" id="1210400"/>
    <lineage>
        <taxon>Bacteria</taxon>
        <taxon>Bacillati</taxon>
        <taxon>Actinomycetota</taxon>
        <taxon>Actinomycetes</taxon>
        <taxon>Propionibacteriales</taxon>
        <taxon>Nocardioidaceae</taxon>
        <taxon>Nocardioides</taxon>
    </lineage>
</organism>
<evidence type="ECO:0000256" key="6">
    <source>
        <dbReference type="HAMAP-Rule" id="MF_00227"/>
    </source>
</evidence>
<dbReference type="NCBIfam" id="TIGR00188">
    <property type="entry name" value="rnpA"/>
    <property type="match status" value="1"/>
</dbReference>
<comment type="catalytic activity">
    <reaction evidence="6">
        <text>Endonucleolytic cleavage of RNA, removing 5'-extranucleotides from tRNA precursor.</text>
        <dbReference type="EC" id="3.1.26.5"/>
    </reaction>
</comment>
<evidence type="ECO:0000256" key="5">
    <source>
        <dbReference type="ARBA" id="ARBA00022884"/>
    </source>
</evidence>
<dbReference type="HAMAP" id="MF_00227">
    <property type="entry name" value="RNase_P"/>
    <property type="match status" value="1"/>
</dbReference>
<dbReference type="PANTHER" id="PTHR33992:SF1">
    <property type="entry name" value="RIBONUCLEASE P PROTEIN COMPONENT"/>
    <property type="match status" value="1"/>
</dbReference>
<dbReference type="Pfam" id="PF00825">
    <property type="entry name" value="Ribonuclease_P"/>
    <property type="match status" value="1"/>
</dbReference>
<dbReference type="EMBL" id="BAABKG010000001">
    <property type="protein sequence ID" value="GAA5140563.1"/>
    <property type="molecule type" value="Genomic_DNA"/>
</dbReference>